<dbReference type="PANTHER" id="PTHR45947:SF3">
    <property type="entry name" value="SULFOQUINOVOSYL TRANSFERASE SQD2"/>
    <property type="match status" value="1"/>
</dbReference>
<dbReference type="AlphaFoldDB" id="D7DPA4"/>
<evidence type="ECO:0000259" key="2">
    <source>
        <dbReference type="Pfam" id="PF13439"/>
    </source>
</evidence>
<reference evidence="3 4" key="2">
    <citation type="journal article" date="2011" name="J. Bacteriol.">
        <title>Genomes of three methylotrophs from a single niche uncover genetic and metabolic divergence of Methylophilaceae.</title>
        <authorList>
            <person name="Lapidus A."/>
            <person name="Clum A."/>
            <person name="Labutti K."/>
            <person name="Kaluzhnaya M.G."/>
            <person name="Lim S."/>
            <person name="Beck D.A."/>
            <person name="Glavina Del Rio T."/>
            <person name="Nolan M."/>
            <person name="Mavromatis K."/>
            <person name="Huntemann M."/>
            <person name="Lucas S."/>
            <person name="Lidstrom M.E."/>
            <person name="Ivanova N."/>
            <person name="Chistoserdova L."/>
        </authorList>
    </citation>
    <scope>NUCLEOTIDE SEQUENCE [LARGE SCALE GENOMIC DNA]</scope>
    <source>
        <strain evidence="3 4">301</strain>
    </source>
</reference>
<dbReference type="Gene3D" id="3.40.50.2000">
    <property type="entry name" value="Glycogen Phosphorylase B"/>
    <property type="match status" value="2"/>
</dbReference>
<dbReference type="InterPro" id="IPR001296">
    <property type="entry name" value="Glyco_trans_1"/>
</dbReference>
<name>D7DPA4_METV0</name>
<dbReference type="Pfam" id="PF00534">
    <property type="entry name" value="Glycos_transf_1"/>
    <property type="match status" value="1"/>
</dbReference>
<sequence>MIAIVYPQFYGVGGIARYLDSFLANLPVDHSTIYLITGDEHRVDRHYANVELIHLPFSSSRFNLFFWSLKARKILNELYKQRKIQYINLHIPPLIPGLFMPRHIPLILTAHTTYIGMSGRFYKTQYFVSQWRDFEVNIKLWLESRIFKQAVKIITLTEQGRQELLTYGVTKPIEIIPNGVDTSLFTQDLTVAKDYDVLFCGRIEHRKGSRAMVKVCLALIQQKPDIRILIVGYGDDDVWVKSHLSNLTENINLTGKVSFSDMQHYYQRSKLYVSTSYYEGLPGTCLEAMAMGLPTIAWDFLFYQGLVEQDETGCLVEPNNIREMAKKIISLLESQLTITRMQQNTRVHVERDFNWRRLSKRILSVFE</sequence>
<dbReference type="RefSeq" id="WP_013147464.1">
    <property type="nucleotide sequence ID" value="NC_014207.1"/>
</dbReference>
<feature type="domain" description="Glycosyltransferase subfamily 4-like N-terminal" evidence="2">
    <location>
        <begin position="12"/>
        <end position="183"/>
    </location>
</feature>
<dbReference type="KEGG" id="meh:M301_0764"/>
<dbReference type="HOGENOM" id="CLU_009583_2_3_4"/>
<feature type="domain" description="Glycosyl transferase family 1" evidence="1">
    <location>
        <begin position="192"/>
        <end position="346"/>
    </location>
</feature>
<evidence type="ECO:0000313" key="3">
    <source>
        <dbReference type="EMBL" id="ADI29148.1"/>
    </source>
</evidence>
<protein>
    <submittedName>
        <fullName evidence="3">Glycosyl transferase group 1</fullName>
    </submittedName>
</protein>
<dbReference type="InterPro" id="IPR050194">
    <property type="entry name" value="Glycosyltransferase_grp1"/>
</dbReference>
<dbReference type="eggNOG" id="COG0438">
    <property type="taxonomic scope" value="Bacteria"/>
</dbReference>
<gene>
    <name evidence="3" type="ordered locus">M301_0764</name>
</gene>
<dbReference type="Proteomes" id="UP000000383">
    <property type="component" value="Chromosome"/>
</dbReference>
<dbReference type="Pfam" id="PF13439">
    <property type="entry name" value="Glyco_transf_4"/>
    <property type="match status" value="1"/>
</dbReference>
<keyword evidence="4" id="KW-1185">Reference proteome</keyword>
<organism evidence="3 4">
    <name type="scientific">Methylotenera versatilis (strain 301)</name>
    <dbReference type="NCBI Taxonomy" id="666681"/>
    <lineage>
        <taxon>Bacteria</taxon>
        <taxon>Pseudomonadati</taxon>
        <taxon>Pseudomonadota</taxon>
        <taxon>Betaproteobacteria</taxon>
        <taxon>Nitrosomonadales</taxon>
        <taxon>Methylophilaceae</taxon>
        <taxon>Methylotenera</taxon>
    </lineage>
</organism>
<evidence type="ECO:0000313" key="4">
    <source>
        <dbReference type="Proteomes" id="UP000000383"/>
    </source>
</evidence>
<dbReference type="PANTHER" id="PTHR45947">
    <property type="entry name" value="SULFOQUINOVOSYL TRANSFERASE SQD2"/>
    <property type="match status" value="1"/>
</dbReference>
<reference evidence="4" key="1">
    <citation type="submission" date="2010-05" db="EMBL/GenBank/DDBJ databases">
        <title>Complete sequence of Methylotenera sp. 301.</title>
        <authorList>
            <person name="Lucas S."/>
            <person name="Copeland A."/>
            <person name="Lapidus A."/>
            <person name="Cheng J.-F."/>
            <person name="Bruce D."/>
            <person name="Goodwin L."/>
            <person name="Pitluck S."/>
            <person name="Clum A."/>
            <person name="Land M."/>
            <person name="Hauser L."/>
            <person name="Kyrpides N."/>
            <person name="Ivanova N."/>
            <person name="Chistoservova L."/>
            <person name="Kalyuzhnaya M."/>
            <person name="Woyke T."/>
        </authorList>
    </citation>
    <scope>NUCLEOTIDE SEQUENCE [LARGE SCALE GENOMIC DNA]</scope>
    <source>
        <strain evidence="4">301</strain>
    </source>
</reference>
<keyword evidence="3" id="KW-0808">Transferase</keyword>
<dbReference type="STRING" id="666681.M301_0764"/>
<dbReference type="EMBL" id="CP002056">
    <property type="protein sequence ID" value="ADI29148.1"/>
    <property type="molecule type" value="Genomic_DNA"/>
</dbReference>
<dbReference type="SUPFAM" id="SSF53756">
    <property type="entry name" value="UDP-Glycosyltransferase/glycogen phosphorylase"/>
    <property type="match status" value="1"/>
</dbReference>
<accession>D7DPA4</accession>
<dbReference type="CDD" id="cd03801">
    <property type="entry name" value="GT4_PimA-like"/>
    <property type="match status" value="1"/>
</dbReference>
<proteinExistence type="predicted"/>
<dbReference type="InterPro" id="IPR028098">
    <property type="entry name" value="Glyco_trans_4-like_N"/>
</dbReference>
<dbReference type="GO" id="GO:0016757">
    <property type="term" value="F:glycosyltransferase activity"/>
    <property type="evidence" value="ECO:0007669"/>
    <property type="project" value="InterPro"/>
</dbReference>
<dbReference type="CAZy" id="GT4">
    <property type="family name" value="Glycosyltransferase Family 4"/>
</dbReference>
<evidence type="ECO:0000259" key="1">
    <source>
        <dbReference type="Pfam" id="PF00534"/>
    </source>
</evidence>
<dbReference type="OrthoDB" id="7560678at2"/>